<protein>
    <recommendedName>
        <fullName evidence="4">DUF4625 domain-containing protein</fullName>
    </recommendedName>
</protein>
<gene>
    <name evidence="2" type="ORF">ACFX5E_13340</name>
</gene>
<feature type="chain" id="PRO_5046441222" description="DUF4625 domain-containing protein" evidence="1">
    <location>
        <begin position="25"/>
        <end position="122"/>
    </location>
</feature>
<reference evidence="2 3" key="1">
    <citation type="submission" date="2024-06" db="EMBL/GenBank/DDBJ databases">
        <title>Flavobacterium spp. isolated from glacier.</title>
        <authorList>
            <person name="Han D."/>
        </authorList>
    </citation>
    <scope>NUCLEOTIDE SEQUENCE [LARGE SCALE GENOMIC DNA]</scope>
    <source>
        <strain evidence="2 3">LS2P90</strain>
    </source>
</reference>
<comment type="caution">
    <text evidence="2">The sequence shown here is derived from an EMBL/GenBank/DDBJ whole genome shotgun (WGS) entry which is preliminary data.</text>
</comment>
<dbReference type="RefSeq" id="WP_379855655.1">
    <property type="nucleotide sequence ID" value="NZ_JBHZPZ010000017.1"/>
</dbReference>
<accession>A0ABW6HYF0</accession>
<organism evidence="2 3">
    <name type="scientific">Flavobacterium xylosi</name>
    <dbReference type="NCBI Taxonomy" id="3230415"/>
    <lineage>
        <taxon>Bacteria</taxon>
        <taxon>Pseudomonadati</taxon>
        <taxon>Bacteroidota</taxon>
        <taxon>Flavobacteriia</taxon>
        <taxon>Flavobacteriales</taxon>
        <taxon>Flavobacteriaceae</taxon>
        <taxon>Flavobacterium</taxon>
    </lineage>
</organism>
<name>A0ABW6HYF0_9FLAO</name>
<sequence>MRIRYFFITAIFFLASGLFLNSCSKDDASRPTITFNQTEGKANSQGEYTVSGNIQSEIALSKVIITKEGSSTPFLTDDSTAKNKTDYDFAYLITGVTTNTYLIVDIYNQANDKTTVRFLIRP</sequence>
<evidence type="ECO:0000256" key="1">
    <source>
        <dbReference type="SAM" id="SignalP"/>
    </source>
</evidence>
<keyword evidence="1" id="KW-0732">Signal</keyword>
<feature type="signal peptide" evidence="1">
    <location>
        <begin position="1"/>
        <end position="24"/>
    </location>
</feature>
<keyword evidence="3" id="KW-1185">Reference proteome</keyword>
<dbReference type="EMBL" id="JBHZPZ010000017">
    <property type="protein sequence ID" value="MFE3869047.1"/>
    <property type="molecule type" value="Genomic_DNA"/>
</dbReference>
<evidence type="ECO:0000313" key="2">
    <source>
        <dbReference type="EMBL" id="MFE3869047.1"/>
    </source>
</evidence>
<proteinExistence type="predicted"/>
<dbReference type="Proteomes" id="UP001600109">
    <property type="component" value="Unassembled WGS sequence"/>
</dbReference>
<evidence type="ECO:0000313" key="3">
    <source>
        <dbReference type="Proteomes" id="UP001600109"/>
    </source>
</evidence>
<evidence type="ECO:0008006" key="4">
    <source>
        <dbReference type="Google" id="ProtNLM"/>
    </source>
</evidence>